<comment type="caution">
    <text evidence="1">The sequence shown here is derived from an EMBL/GenBank/DDBJ whole genome shotgun (WGS) entry which is preliminary data.</text>
</comment>
<proteinExistence type="predicted"/>
<protein>
    <submittedName>
        <fullName evidence="1">Uncharacterized protein</fullName>
    </submittedName>
</protein>
<gene>
    <name evidence="1" type="ORF">GCM10010412_088680</name>
</gene>
<accession>A0ABN3TAL9</accession>
<evidence type="ECO:0000313" key="1">
    <source>
        <dbReference type="EMBL" id="GAA2695653.1"/>
    </source>
</evidence>
<organism evidence="1 2">
    <name type="scientific">Nonomuraea recticatena</name>
    <dbReference type="NCBI Taxonomy" id="46178"/>
    <lineage>
        <taxon>Bacteria</taxon>
        <taxon>Bacillati</taxon>
        <taxon>Actinomycetota</taxon>
        <taxon>Actinomycetes</taxon>
        <taxon>Streptosporangiales</taxon>
        <taxon>Streptosporangiaceae</taxon>
        <taxon>Nonomuraea</taxon>
    </lineage>
</organism>
<keyword evidence="2" id="KW-1185">Reference proteome</keyword>
<sequence length="68" mass="7461">MPAPGTSGRRCGYPRVGLGSRGRTIDVHEIKVSRADWQRELAAPGKAEAWWLCSHRFYIVAPPGLISA</sequence>
<dbReference type="Proteomes" id="UP001501666">
    <property type="component" value="Unassembled WGS sequence"/>
</dbReference>
<dbReference type="EMBL" id="BAAATE010000041">
    <property type="protein sequence ID" value="GAA2695653.1"/>
    <property type="molecule type" value="Genomic_DNA"/>
</dbReference>
<evidence type="ECO:0000313" key="2">
    <source>
        <dbReference type="Proteomes" id="UP001501666"/>
    </source>
</evidence>
<name>A0ABN3TAL9_9ACTN</name>
<reference evidence="1 2" key="1">
    <citation type="journal article" date="2019" name="Int. J. Syst. Evol. Microbiol.">
        <title>The Global Catalogue of Microorganisms (GCM) 10K type strain sequencing project: providing services to taxonomists for standard genome sequencing and annotation.</title>
        <authorList>
            <consortium name="The Broad Institute Genomics Platform"/>
            <consortium name="The Broad Institute Genome Sequencing Center for Infectious Disease"/>
            <person name="Wu L."/>
            <person name="Ma J."/>
        </authorList>
    </citation>
    <scope>NUCLEOTIDE SEQUENCE [LARGE SCALE GENOMIC DNA]</scope>
    <source>
        <strain evidence="1 2">JCM 6835</strain>
    </source>
</reference>